<feature type="compositionally biased region" description="Polar residues" evidence="1">
    <location>
        <begin position="145"/>
        <end position="180"/>
    </location>
</feature>
<comment type="caution">
    <text evidence="3">The sequence shown here is derived from an EMBL/GenBank/DDBJ whole genome shotgun (WGS) entry which is preliminary data.</text>
</comment>
<gene>
    <name evidence="3" type="ORF">A2799_00970</name>
</gene>
<protein>
    <submittedName>
        <fullName evidence="3">Uncharacterized protein</fullName>
    </submittedName>
</protein>
<evidence type="ECO:0000313" key="3">
    <source>
        <dbReference type="EMBL" id="OGK19733.1"/>
    </source>
</evidence>
<keyword evidence="2" id="KW-0812">Transmembrane</keyword>
<keyword evidence="2" id="KW-0472">Membrane</keyword>
<organism evidence="3 4">
    <name type="scientific">Candidatus Roizmanbacteria bacterium RIFCSPHIGHO2_01_FULL_39_24</name>
    <dbReference type="NCBI Taxonomy" id="1802032"/>
    <lineage>
        <taxon>Bacteria</taxon>
        <taxon>Candidatus Roizmaniibacteriota</taxon>
    </lineage>
</organism>
<evidence type="ECO:0000256" key="2">
    <source>
        <dbReference type="SAM" id="Phobius"/>
    </source>
</evidence>
<evidence type="ECO:0000313" key="4">
    <source>
        <dbReference type="Proteomes" id="UP000176850"/>
    </source>
</evidence>
<accession>A0A1F7GLA6</accession>
<keyword evidence="2" id="KW-1133">Transmembrane helix</keyword>
<evidence type="ECO:0000256" key="1">
    <source>
        <dbReference type="SAM" id="MobiDB-lite"/>
    </source>
</evidence>
<feature type="region of interest" description="Disordered" evidence="1">
    <location>
        <begin position="134"/>
        <end position="186"/>
    </location>
</feature>
<feature type="transmembrane region" description="Helical" evidence="2">
    <location>
        <begin position="80"/>
        <end position="101"/>
    </location>
</feature>
<sequence>MDFVELIKSVNLIAIVAFIITIFVLLFELRHLFFHKKTTTINPVIPDFDGNATGDPQMHATPLNMHQLEETITSPVNKTLIFILLGVLLILVIIIILGFTLSKTPKKIKETAKVVTPVPTQVIEIISVQPTSPFNEQKEIPFDPNTETFSRLPSPTEASSGTGGQADSSPSQVPSPTGQVTDTVSSSTISSQSATITTMSSLTSEPTLVVSGNFQASIFFAVIPIIFLALALAL</sequence>
<reference evidence="3 4" key="1">
    <citation type="journal article" date="2016" name="Nat. Commun.">
        <title>Thousands of microbial genomes shed light on interconnected biogeochemical processes in an aquifer system.</title>
        <authorList>
            <person name="Anantharaman K."/>
            <person name="Brown C.T."/>
            <person name="Hug L.A."/>
            <person name="Sharon I."/>
            <person name="Castelle C.J."/>
            <person name="Probst A.J."/>
            <person name="Thomas B.C."/>
            <person name="Singh A."/>
            <person name="Wilkins M.J."/>
            <person name="Karaoz U."/>
            <person name="Brodie E.L."/>
            <person name="Williams K.H."/>
            <person name="Hubbard S.S."/>
            <person name="Banfield J.F."/>
        </authorList>
    </citation>
    <scope>NUCLEOTIDE SEQUENCE [LARGE SCALE GENOMIC DNA]</scope>
</reference>
<feature type="transmembrane region" description="Helical" evidence="2">
    <location>
        <begin position="214"/>
        <end position="233"/>
    </location>
</feature>
<dbReference type="AlphaFoldDB" id="A0A1F7GLA6"/>
<feature type="transmembrane region" description="Helical" evidence="2">
    <location>
        <begin position="6"/>
        <end position="27"/>
    </location>
</feature>
<name>A0A1F7GLA6_9BACT</name>
<dbReference type="EMBL" id="MFZH01000006">
    <property type="protein sequence ID" value="OGK19733.1"/>
    <property type="molecule type" value="Genomic_DNA"/>
</dbReference>
<proteinExistence type="predicted"/>
<dbReference type="Proteomes" id="UP000176850">
    <property type="component" value="Unassembled WGS sequence"/>
</dbReference>